<evidence type="ECO:0000313" key="2">
    <source>
        <dbReference type="EMBL" id="UOQ54018.1"/>
    </source>
</evidence>
<evidence type="ECO:0000256" key="1">
    <source>
        <dbReference type="SAM" id="SignalP"/>
    </source>
</evidence>
<dbReference type="Proteomes" id="UP000831785">
    <property type="component" value="Chromosome"/>
</dbReference>
<feature type="signal peptide" evidence="1">
    <location>
        <begin position="1"/>
        <end position="26"/>
    </location>
</feature>
<evidence type="ECO:0000313" key="3">
    <source>
        <dbReference type="Proteomes" id="UP000831785"/>
    </source>
</evidence>
<keyword evidence="1" id="KW-0732">Signal</keyword>
<organism evidence="2 3">
    <name type="scientific">Hymenobacter cellulosivorans</name>
    <dbReference type="NCBI Taxonomy" id="2932249"/>
    <lineage>
        <taxon>Bacteria</taxon>
        <taxon>Pseudomonadati</taxon>
        <taxon>Bacteroidota</taxon>
        <taxon>Cytophagia</taxon>
        <taxon>Cytophagales</taxon>
        <taxon>Hymenobacteraceae</taxon>
        <taxon>Hymenobacter</taxon>
    </lineage>
</organism>
<feature type="chain" id="PRO_5045660994" evidence="1">
    <location>
        <begin position="27"/>
        <end position="130"/>
    </location>
</feature>
<dbReference type="EMBL" id="CP095049">
    <property type="protein sequence ID" value="UOQ54018.1"/>
    <property type="molecule type" value="Genomic_DNA"/>
</dbReference>
<keyword evidence="3" id="KW-1185">Reference proteome</keyword>
<sequence>MKNFLRTTAAAALFLGLMSFSSAARAQAVALQQQGNGALVQKTDRTVCMTADLTGLKQCVNMTQVNYVVTPSGNQTSVWKGTVPAELRPATTLVKEGTWQEGGKTYSARSTTAPSGEISLTLHYKGNGKK</sequence>
<protein>
    <submittedName>
        <fullName evidence="2">Uncharacterized protein</fullName>
    </submittedName>
</protein>
<proteinExistence type="predicted"/>
<gene>
    <name evidence="2" type="ORF">MUN80_04475</name>
</gene>
<reference evidence="2 3" key="1">
    <citation type="submission" date="2022-04" db="EMBL/GenBank/DDBJ databases">
        <title>Hymenobacter sp. isolated from the air.</title>
        <authorList>
            <person name="Won M."/>
            <person name="Lee C.-M."/>
            <person name="Woen H.-Y."/>
            <person name="Kwon S.-W."/>
        </authorList>
    </citation>
    <scope>NUCLEOTIDE SEQUENCE [LARGE SCALE GENOMIC DNA]</scope>
    <source>
        <strain evidence="3">5116 S-27</strain>
    </source>
</reference>
<accession>A0ABY4FDC1</accession>
<dbReference type="RefSeq" id="WP_244720160.1">
    <property type="nucleotide sequence ID" value="NZ_CP095049.1"/>
</dbReference>
<name>A0ABY4FDC1_9BACT</name>